<accession>A0AAE8N2Z4</accession>
<gene>
    <name evidence="5" type="ORF">DNG_06711</name>
</gene>
<dbReference type="Pfam" id="PF00025">
    <property type="entry name" value="Arf"/>
    <property type="match status" value="1"/>
</dbReference>
<dbReference type="PANTHER" id="PTHR11711">
    <property type="entry name" value="ADP RIBOSYLATION FACTOR-RELATED"/>
    <property type="match status" value="1"/>
</dbReference>
<feature type="compositionally biased region" description="Basic and acidic residues" evidence="4">
    <location>
        <begin position="170"/>
        <end position="179"/>
    </location>
</feature>
<dbReference type="GO" id="GO:0005525">
    <property type="term" value="F:GTP binding"/>
    <property type="evidence" value="ECO:0007669"/>
    <property type="project" value="UniProtKB-KW"/>
</dbReference>
<dbReference type="SUPFAM" id="SSF52540">
    <property type="entry name" value="P-loop containing nucleoside triphosphate hydrolases"/>
    <property type="match status" value="1"/>
</dbReference>
<keyword evidence="3" id="KW-0479">Metal-binding</keyword>
<keyword evidence="1" id="KW-0547">Nucleotide-binding</keyword>
<dbReference type="InterPro" id="IPR027417">
    <property type="entry name" value="P-loop_NTPase"/>
</dbReference>
<dbReference type="InterPro" id="IPR006689">
    <property type="entry name" value="Small_GTPase_ARF/SAR"/>
</dbReference>
<protein>
    <submittedName>
        <fullName evidence="5">Uncharacterized protein</fullName>
    </submittedName>
</protein>
<dbReference type="GO" id="GO:0003924">
    <property type="term" value="F:GTPase activity"/>
    <property type="evidence" value="ECO:0007669"/>
    <property type="project" value="InterPro"/>
</dbReference>
<dbReference type="Proteomes" id="UP001187682">
    <property type="component" value="Unassembled WGS sequence"/>
</dbReference>
<dbReference type="Gene3D" id="3.40.50.300">
    <property type="entry name" value="P-loop containing nucleotide triphosphate hydrolases"/>
    <property type="match status" value="1"/>
</dbReference>
<evidence type="ECO:0000313" key="6">
    <source>
        <dbReference type="Proteomes" id="UP001187682"/>
    </source>
</evidence>
<evidence type="ECO:0000256" key="3">
    <source>
        <dbReference type="PIRSR" id="PIRSR606689-2"/>
    </source>
</evidence>
<name>A0AAE8N2Z4_9PEZI</name>
<dbReference type="EMBL" id="ONZQ02000009">
    <property type="protein sequence ID" value="SPO04028.1"/>
    <property type="molecule type" value="Genomic_DNA"/>
</dbReference>
<evidence type="ECO:0000256" key="1">
    <source>
        <dbReference type="ARBA" id="ARBA00022741"/>
    </source>
</evidence>
<keyword evidence="6" id="KW-1185">Reference proteome</keyword>
<feature type="binding site" evidence="3">
    <location>
        <position position="44"/>
    </location>
    <ligand>
        <name>Mg(2+)</name>
        <dbReference type="ChEBI" id="CHEBI:18420"/>
    </ligand>
</feature>
<evidence type="ECO:0000313" key="5">
    <source>
        <dbReference type="EMBL" id="SPO04028.1"/>
    </source>
</evidence>
<evidence type="ECO:0000256" key="2">
    <source>
        <dbReference type="ARBA" id="ARBA00023134"/>
    </source>
</evidence>
<dbReference type="PROSITE" id="PS51417">
    <property type="entry name" value="ARF"/>
    <property type="match status" value="1"/>
</dbReference>
<dbReference type="GO" id="GO:0046872">
    <property type="term" value="F:metal ion binding"/>
    <property type="evidence" value="ECO:0007669"/>
    <property type="project" value="UniProtKB-KW"/>
</dbReference>
<dbReference type="SMART" id="SM00177">
    <property type="entry name" value="ARF"/>
    <property type="match status" value="1"/>
</dbReference>
<comment type="caution">
    <text evidence="5">The sequence shown here is derived from an EMBL/GenBank/DDBJ whole genome shotgun (WGS) entry which is preliminary data.</text>
</comment>
<proteinExistence type="predicted"/>
<sequence length="241" mass="26552">MLRGSLRELLVSRGLVHSRTQHSRLFDQAAATILITSLDDPGPSIVLRKFLAQEDGGSDVQLTFPIVGFTIEVLTYGRVTFQAHEMQEQKSTTISELEHGLFLASDAVIFVVGCDEQEKMGGVGEQIRHLFKHRDSRITGEQAGIGKRKPLLVLTNTNTTDLGAGGSGGEKGRESRPWDADRVGRELRLEDLGGDAYPYHVEMVCISTGEGVYEGLKWVSDVVKDISLERIRGIAEMTRKT</sequence>
<dbReference type="InterPro" id="IPR024156">
    <property type="entry name" value="Small_GTPase_ARF"/>
</dbReference>
<organism evidence="5 6">
    <name type="scientific">Cephalotrichum gorgonifer</name>
    <dbReference type="NCBI Taxonomy" id="2041049"/>
    <lineage>
        <taxon>Eukaryota</taxon>
        <taxon>Fungi</taxon>
        <taxon>Dikarya</taxon>
        <taxon>Ascomycota</taxon>
        <taxon>Pezizomycotina</taxon>
        <taxon>Sordariomycetes</taxon>
        <taxon>Hypocreomycetidae</taxon>
        <taxon>Microascales</taxon>
        <taxon>Microascaceae</taxon>
        <taxon>Cephalotrichum</taxon>
    </lineage>
</organism>
<feature type="region of interest" description="Disordered" evidence="4">
    <location>
        <begin position="160"/>
        <end position="179"/>
    </location>
</feature>
<keyword evidence="3" id="KW-0460">Magnesium</keyword>
<reference evidence="5" key="1">
    <citation type="submission" date="2018-03" db="EMBL/GenBank/DDBJ databases">
        <authorList>
            <person name="Guldener U."/>
        </authorList>
    </citation>
    <scope>NUCLEOTIDE SEQUENCE</scope>
</reference>
<dbReference type="AlphaFoldDB" id="A0AAE8N2Z4"/>
<evidence type="ECO:0000256" key="4">
    <source>
        <dbReference type="SAM" id="MobiDB-lite"/>
    </source>
</evidence>
<keyword evidence="2" id="KW-0342">GTP-binding</keyword>